<reference evidence="2 3" key="1">
    <citation type="submission" date="2021-06" db="EMBL/GenBank/DDBJ databases">
        <authorList>
            <person name="Kallberg Y."/>
            <person name="Tangrot J."/>
            <person name="Rosling A."/>
        </authorList>
    </citation>
    <scope>NUCLEOTIDE SEQUENCE [LARGE SCALE GENOMIC DNA]</scope>
    <source>
        <strain evidence="2 3">120-4 pot B 10/14</strain>
    </source>
</reference>
<dbReference type="Proteomes" id="UP000789901">
    <property type="component" value="Unassembled WGS sequence"/>
</dbReference>
<organism evidence="2 3">
    <name type="scientific">Gigaspora margarita</name>
    <dbReference type="NCBI Taxonomy" id="4874"/>
    <lineage>
        <taxon>Eukaryota</taxon>
        <taxon>Fungi</taxon>
        <taxon>Fungi incertae sedis</taxon>
        <taxon>Mucoromycota</taxon>
        <taxon>Glomeromycotina</taxon>
        <taxon>Glomeromycetes</taxon>
        <taxon>Diversisporales</taxon>
        <taxon>Gigasporaceae</taxon>
        <taxon>Gigaspora</taxon>
    </lineage>
</organism>
<dbReference type="EMBL" id="CAJVQB010001486">
    <property type="protein sequence ID" value="CAG8537773.1"/>
    <property type="molecule type" value="Genomic_DNA"/>
</dbReference>
<keyword evidence="1" id="KW-0732">Signal</keyword>
<feature type="signal peptide" evidence="1">
    <location>
        <begin position="1"/>
        <end position="24"/>
    </location>
</feature>
<sequence length="119" mass="13743">MKFQSFYLTIFFSIHIILSPTIEAYTTDTFLDMYLCRCRIWVEDSNHNRIAGDGPGHYHDCDGDTGNGEQILNFANVTFWVHAKVQGSLEKKKVRGPFNTKCFDIYGRVGDWKFDETSC</sequence>
<evidence type="ECO:0000256" key="1">
    <source>
        <dbReference type="SAM" id="SignalP"/>
    </source>
</evidence>
<evidence type="ECO:0000313" key="2">
    <source>
        <dbReference type="EMBL" id="CAG8537773.1"/>
    </source>
</evidence>
<comment type="caution">
    <text evidence="2">The sequence shown here is derived from an EMBL/GenBank/DDBJ whole genome shotgun (WGS) entry which is preliminary data.</text>
</comment>
<gene>
    <name evidence="2" type="ORF">GMARGA_LOCUS3932</name>
</gene>
<feature type="chain" id="PRO_5046766974" evidence="1">
    <location>
        <begin position="25"/>
        <end position="119"/>
    </location>
</feature>
<keyword evidence="3" id="KW-1185">Reference proteome</keyword>
<evidence type="ECO:0000313" key="3">
    <source>
        <dbReference type="Proteomes" id="UP000789901"/>
    </source>
</evidence>
<accession>A0ABM8W6F6</accession>
<proteinExistence type="predicted"/>
<protein>
    <submittedName>
        <fullName evidence="2">46475_t:CDS:1</fullName>
    </submittedName>
</protein>
<name>A0ABM8W6F6_GIGMA</name>